<gene>
    <name evidence="1" type="ORF">HMPREF9436_03037</name>
</gene>
<dbReference type="BioCyc" id="FCF748224-HMP:GTSS-1055-MONOMER"/>
<protein>
    <submittedName>
        <fullName evidence="1">Uncharacterized protein</fullName>
    </submittedName>
</protein>
<name>E2ZMV9_9FIRM</name>
<evidence type="ECO:0000313" key="1">
    <source>
        <dbReference type="EMBL" id="EFQ05520.1"/>
    </source>
</evidence>
<sequence length="39" mass="4402">MGKSSDVQNIPTLSLAIFLTMWYDRNCSQKQSPQKRGTA</sequence>
<comment type="caution">
    <text evidence="1">The sequence shown here is derived from an EMBL/GenBank/DDBJ whole genome shotgun (WGS) entry which is preliminary data.</text>
</comment>
<dbReference type="AlphaFoldDB" id="E2ZMV9"/>
<organism evidence="1 2">
    <name type="scientific">Faecalibacterium cf. prausnitzii KLE1255</name>
    <dbReference type="NCBI Taxonomy" id="748224"/>
    <lineage>
        <taxon>Bacteria</taxon>
        <taxon>Bacillati</taxon>
        <taxon>Bacillota</taxon>
        <taxon>Clostridia</taxon>
        <taxon>Eubacteriales</taxon>
        <taxon>Oscillospiraceae</taxon>
        <taxon>Faecalibacterium</taxon>
    </lineage>
</organism>
<evidence type="ECO:0000313" key="2">
    <source>
        <dbReference type="Proteomes" id="UP000006028"/>
    </source>
</evidence>
<accession>E2ZMV9</accession>
<dbReference type="EMBL" id="AECU01000217">
    <property type="protein sequence ID" value="EFQ05520.1"/>
    <property type="molecule type" value="Genomic_DNA"/>
</dbReference>
<dbReference type="Proteomes" id="UP000006028">
    <property type="component" value="Unassembled WGS sequence"/>
</dbReference>
<reference evidence="1 2" key="1">
    <citation type="submission" date="2010-08" db="EMBL/GenBank/DDBJ databases">
        <authorList>
            <person name="Weinstock G."/>
            <person name="Sodergren E."/>
            <person name="Clifton S."/>
            <person name="Fulton L."/>
            <person name="Fulton B."/>
            <person name="Courtney L."/>
            <person name="Fronick C."/>
            <person name="Harrison M."/>
            <person name="Strong C."/>
            <person name="Farmer C."/>
            <person name="Delahaunty K."/>
            <person name="Markovic C."/>
            <person name="Hall O."/>
            <person name="Minx P."/>
            <person name="Tomlinson C."/>
            <person name="Mitreva M."/>
            <person name="Hou S."/>
            <person name="Chen J."/>
            <person name="Wollam A."/>
            <person name="Pepin K.H."/>
            <person name="Johnson M."/>
            <person name="Bhonagiri V."/>
            <person name="Zhang X."/>
            <person name="Suruliraj S."/>
            <person name="Warren W."/>
            <person name="Chinwalla A."/>
            <person name="Mardis E.R."/>
            <person name="Wilson R.K."/>
        </authorList>
    </citation>
    <scope>NUCLEOTIDE SEQUENCE [LARGE SCALE GENOMIC DNA]</scope>
    <source>
        <strain evidence="1 2">KLE1255</strain>
    </source>
</reference>
<dbReference type="HOGENOM" id="CLU_3310030_0_0_9"/>
<proteinExistence type="predicted"/>